<dbReference type="InterPro" id="IPR029063">
    <property type="entry name" value="SAM-dependent_MTases_sf"/>
</dbReference>
<dbReference type="Proteomes" id="UP001583280">
    <property type="component" value="Unassembled WGS sequence"/>
</dbReference>
<dbReference type="PANTHER" id="PTHR42912:SF83">
    <property type="entry name" value="METHYLTRANSFERASE TYPE 11 DOMAIN-CONTAINING PROTEIN"/>
    <property type="match status" value="1"/>
</dbReference>
<dbReference type="InterPro" id="IPR013216">
    <property type="entry name" value="Methyltransf_11"/>
</dbReference>
<name>A0ABR3YGX5_9PEZI</name>
<gene>
    <name evidence="2" type="ORF">Cpir12675_006489</name>
</gene>
<dbReference type="EMBL" id="JAWDJO010000309">
    <property type="protein sequence ID" value="KAL1887586.1"/>
    <property type="molecule type" value="Genomic_DNA"/>
</dbReference>
<dbReference type="InterPro" id="IPR050508">
    <property type="entry name" value="Methyltransf_Superfamily"/>
</dbReference>
<sequence>MGALGVAGVMGYYFYVLFPASQEFDCCTPCIESASPTGRPTPASNMSAHDFDKSLDGTEAWSGITKLRAKMAGLATGNVLEVAVGTGRNVDYYDWGTLFPKTPADVLRRKAKRNCQLTSYTAVDISSDMLEVANEKLHEAVLLRDQPIPSIKVIRGDLDTEVAGCLEYANGAIRLVRSDIQSFVPRPLTANKYDTVLQTFGLCSVSSPQSLLANLASVTQPNSGKIILLEHGKASYHLVNTLLDRSAPQHFEKYGCWWNRDIEKIVTEAAAQIPGLEVVRIEKPWFQLGTLYWIELRVNSLVE</sequence>
<accession>A0ABR3YGX5</accession>
<comment type="caution">
    <text evidence="2">The sequence shown here is derived from an EMBL/GenBank/DDBJ whole genome shotgun (WGS) entry which is preliminary data.</text>
</comment>
<reference evidence="2 3" key="1">
    <citation type="journal article" date="2024" name="IMA Fungus">
        <title>IMA Genome - F19 : A genome assembly and annotation guide to empower mycologists, including annotated draft genome sequences of Ceratocystis pirilliformis, Diaporthe australafricana, Fusarium ophioides, Paecilomyces lecythidis, and Sporothrix stenoceras.</title>
        <authorList>
            <person name="Aylward J."/>
            <person name="Wilson A.M."/>
            <person name="Visagie C.M."/>
            <person name="Spraker J."/>
            <person name="Barnes I."/>
            <person name="Buitendag C."/>
            <person name="Ceriani C."/>
            <person name="Del Mar Angel L."/>
            <person name="du Plessis D."/>
            <person name="Fuchs T."/>
            <person name="Gasser K."/>
            <person name="Kramer D."/>
            <person name="Li W."/>
            <person name="Munsamy K."/>
            <person name="Piso A."/>
            <person name="Price J.L."/>
            <person name="Sonnekus B."/>
            <person name="Thomas C."/>
            <person name="van der Nest A."/>
            <person name="van Dijk A."/>
            <person name="van Heerden A."/>
            <person name="van Vuuren N."/>
            <person name="Yilmaz N."/>
            <person name="Duong T.A."/>
            <person name="van der Merwe N.A."/>
            <person name="Wingfield M.J."/>
            <person name="Wingfield B.D."/>
        </authorList>
    </citation>
    <scope>NUCLEOTIDE SEQUENCE [LARGE SCALE GENOMIC DNA]</scope>
    <source>
        <strain evidence="2 3">CMW 12675</strain>
    </source>
</reference>
<evidence type="ECO:0000313" key="2">
    <source>
        <dbReference type="EMBL" id="KAL1887586.1"/>
    </source>
</evidence>
<organism evidence="2 3">
    <name type="scientific">Ceratocystis pirilliformis</name>
    <dbReference type="NCBI Taxonomy" id="259994"/>
    <lineage>
        <taxon>Eukaryota</taxon>
        <taxon>Fungi</taxon>
        <taxon>Dikarya</taxon>
        <taxon>Ascomycota</taxon>
        <taxon>Pezizomycotina</taxon>
        <taxon>Sordariomycetes</taxon>
        <taxon>Hypocreomycetidae</taxon>
        <taxon>Microascales</taxon>
        <taxon>Ceratocystidaceae</taxon>
        <taxon>Ceratocystis</taxon>
    </lineage>
</organism>
<dbReference type="Gene3D" id="3.40.50.150">
    <property type="entry name" value="Vaccinia Virus protein VP39"/>
    <property type="match status" value="1"/>
</dbReference>
<evidence type="ECO:0000313" key="3">
    <source>
        <dbReference type="Proteomes" id="UP001583280"/>
    </source>
</evidence>
<dbReference type="PANTHER" id="PTHR42912">
    <property type="entry name" value="METHYLTRANSFERASE"/>
    <property type="match status" value="1"/>
</dbReference>
<dbReference type="Pfam" id="PF08241">
    <property type="entry name" value="Methyltransf_11"/>
    <property type="match status" value="1"/>
</dbReference>
<feature type="domain" description="Methyltransferase type 11" evidence="1">
    <location>
        <begin position="113"/>
        <end position="222"/>
    </location>
</feature>
<proteinExistence type="predicted"/>
<evidence type="ECO:0000259" key="1">
    <source>
        <dbReference type="Pfam" id="PF08241"/>
    </source>
</evidence>
<keyword evidence="3" id="KW-1185">Reference proteome</keyword>
<dbReference type="SUPFAM" id="SSF53335">
    <property type="entry name" value="S-adenosyl-L-methionine-dependent methyltransferases"/>
    <property type="match status" value="1"/>
</dbReference>
<protein>
    <recommendedName>
        <fullName evidence="1">Methyltransferase type 11 domain-containing protein</fullName>
    </recommendedName>
</protein>